<feature type="compositionally biased region" description="Low complexity" evidence="1">
    <location>
        <begin position="1"/>
        <end position="34"/>
    </location>
</feature>
<feature type="compositionally biased region" description="Basic and acidic residues" evidence="1">
    <location>
        <begin position="303"/>
        <end position="320"/>
    </location>
</feature>
<keyword evidence="2" id="KW-0472">Membrane</keyword>
<organism evidence="4 5">
    <name type="scientific">Colletotrichum higginsianum (strain IMI 349063)</name>
    <name type="common">Crucifer anthracnose fungus</name>
    <dbReference type="NCBI Taxonomy" id="759273"/>
    <lineage>
        <taxon>Eukaryota</taxon>
        <taxon>Fungi</taxon>
        <taxon>Dikarya</taxon>
        <taxon>Ascomycota</taxon>
        <taxon>Pezizomycotina</taxon>
        <taxon>Sordariomycetes</taxon>
        <taxon>Hypocreomycetidae</taxon>
        <taxon>Glomerellales</taxon>
        <taxon>Glomerellaceae</taxon>
        <taxon>Colletotrichum</taxon>
        <taxon>Colletotrichum destructivum species complex</taxon>
    </lineage>
</organism>
<reference evidence="5" key="1">
    <citation type="journal article" date="2017" name="BMC Genomics">
        <title>Gapless genome assembly of Colletotrichum higginsianum reveals chromosome structure and association of transposable elements with secondary metabolite gene clusters.</title>
        <authorList>
            <person name="Dallery J.-F."/>
            <person name="Lapalu N."/>
            <person name="Zampounis A."/>
            <person name="Pigne S."/>
            <person name="Luyten I."/>
            <person name="Amselem J."/>
            <person name="Wittenberg A.H.J."/>
            <person name="Zhou S."/>
            <person name="de Queiroz M.V."/>
            <person name="Robin G.P."/>
            <person name="Auger A."/>
            <person name="Hainaut M."/>
            <person name="Henrissat B."/>
            <person name="Kim K.-T."/>
            <person name="Lee Y.-H."/>
            <person name="Lespinet O."/>
            <person name="Schwartz D.C."/>
            <person name="Thon M.R."/>
            <person name="O'Connell R.J."/>
        </authorList>
    </citation>
    <scope>NUCLEOTIDE SEQUENCE [LARGE SCALE GENOMIC DNA]</scope>
    <source>
        <strain evidence="5">IMI 349063</strain>
    </source>
</reference>
<accession>A0A1B7XV50</accession>
<sequence length="355" mass="38531">MSSGSSASSSSSGRSATSAPASSSAQPTSSTSSSKPAELTKPCCGKCKNCSSTNPRPTGKLCCGKCANCDLNKPRKMFNLSENSSLRGSGHMVLNVFRAFNIIGLLAVSASAWVMIVMSILKGHFAFFVSASHFFTFSIAVFLIVSELNIFRTYFERSWPVLSCEHGLSWLGIAMIVMGCQVLANTTDPTFSAETIGLPLWRLILASGILAITFGFFNVISSIIFRDGHNGINARNIRSDGTLASGKNSFVDGYSVRSNSIRNEKQANKFKRFTQKFPAPWNKSNTTAAARPNISGPIIPDVEQGHASDSDRDWDEDRRSPIMPDINRPPTAMHPMNTGNTRFTKYSEASGMTRF</sequence>
<dbReference type="Pfam" id="PF24535">
    <property type="entry name" value="DUF7598"/>
    <property type="match status" value="1"/>
</dbReference>
<comment type="caution">
    <text evidence="4">The sequence shown here is derived from an EMBL/GenBank/DDBJ whole genome shotgun (WGS) entry which is preliminary data.</text>
</comment>
<dbReference type="RefSeq" id="XP_018152141.1">
    <property type="nucleotide sequence ID" value="XM_018307724.1"/>
</dbReference>
<evidence type="ECO:0000256" key="2">
    <source>
        <dbReference type="SAM" id="Phobius"/>
    </source>
</evidence>
<dbReference type="InterPro" id="IPR056019">
    <property type="entry name" value="DUF7598"/>
</dbReference>
<name>A0A1B7XV50_COLHI</name>
<feature type="transmembrane region" description="Helical" evidence="2">
    <location>
        <begin position="99"/>
        <end position="121"/>
    </location>
</feature>
<feature type="region of interest" description="Disordered" evidence="1">
    <location>
        <begin position="1"/>
        <end position="40"/>
    </location>
</feature>
<dbReference type="KEGG" id="chig:CH63R_12750"/>
<evidence type="ECO:0000256" key="1">
    <source>
        <dbReference type="SAM" id="MobiDB-lite"/>
    </source>
</evidence>
<gene>
    <name evidence="4" type="ORF">CH63R_12750</name>
</gene>
<feature type="transmembrane region" description="Helical" evidence="2">
    <location>
        <begin position="127"/>
        <end position="146"/>
    </location>
</feature>
<keyword evidence="2" id="KW-1133">Transmembrane helix</keyword>
<evidence type="ECO:0000313" key="5">
    <source>
        <dbReference type="Proteomes" id="UP000092177"/>
    </source>
</evidence>
<dbReference type="OrthoDB" id="5327148at2759"/>
<dbReference type="GeneID" id="28871831"/>
<keyword evidence="2" id="KW-0812">Transmembrane</keyword>
<feature type="domain" description="DUF7598" evidence="3">
    <location>
        <begin position="90"/>
        <end position="224"/>
    </location>
</feature>
<keyword evidence="5" id="KW-1185">Reference proteome</keyword>
<evidence type="ECO:0000313" key="4">
    <source>
        <dbReference type="EMBL" id="OBR03623.1"/>
    </source>
</evidence>
<dbReference type="Proteomes" id="UP000092177">
    <property type="component" value="Chromosome 9"/>
</dbReference>
<dbReference type="EMBL" id="LTAN01000009">
    <property type="protein sequence ID" value="OBR03623.1"/>
    <property type="molecule type" value="Genomic_DNA"/>
</dbReference>
<feature type="transmembrane region" description="Helical" evidence="2">
    <location>
        <begin position="167"/>
        <end position="184"/>
    </location>
</feature>
<proteinExistence type="predicted"/>
<protein>
    <recommendedName>
        <fullName evidence="3">DUF7598 domain-containing protein</fullName>
    </recommendedName>
</protein>
<dbReference type="VEuPathDB" id="FungiDB:CH63R_12750"/>
<evidence type="ECO:0000259" key="3">
    <source>
        <dbReference type="Pfam" id="PF24535"/>
    </source>
</evidence>
<dbReference type="AlphaFoldDB" id="A0A1B7XV50"/>
<feature type="region of interest" description="Disordered" evidence="1">
    <location>
        <begin position="281"/>
        <end position="355"/>
    </location>
</feature>
<feature type="transmembrane region" description="Helical" evidence="2">
    <location>
        <begin position="204"/>
        <end position="225"/>
    </location>
</feature>